<sequence length="140" mass="15721">MKYNRKVSSSRRTCRKAHFTANDAKRRIIMSSGLSKELREQYVFKSFPVVKGDEVLVLRGNLKGKTGKVVKVNRATYKVVLDISYREKKNGQTASFGICASSLVITKLCMDHNRQALLEKKKAARVAGDLRKNEKDAATA</sequence>
<reference evidence="5" key="1">
    <citation type="submission" date="2011-01" db="EMBL/GenBank/DDBJ databases">
        <title>The Genome Sequence of Nematocida parisii strain ERTm3.</title>
        <authorList>
            <consortium name="The Broad Institute Genome Sequencing Platform"/>
            <consortium name="The Broad Institute Genome Sequencing Center for Infectious Disease"/>
            <person name="Cuomo C."/>
            <person name="Troemel E."/>
            <person name="Young S.K."/>
            <person name="Zeng Q."/>
            <person name="Gargeya S."/>
            <person name="Fitzgerald M."/>
            <person name="Haas B."/>
            <person name="Abouelleil A."/>
            <person name="Alvarado L."/>
            <person name="Arachchi H.M."/>
            <person name="Berlin A."/>
            <person name="Chapman S.B."/>
            <person name="Gearin G."/>
            <person name="Goldberg J."/>
            <person name="Griggs A."/>
            <person name="Gujja S."/>
            <person name="Hansen M."/>
            <person name="Heiman D."/>
            <person name="Howarth C."/>
            <person name="Larimer J."/>
            <person name="Lui A."/>
            <person name="MacDonald P.J.P."/>
            <person name="McCowen C."/>
            <person name="Montmayeur A."/>
            <person name="Murphy C."/>
            <person name="Neiman D."/>
            <person name="Pearson M."/>
            <person name="Priest M."/>
            <person name="Roberts A."/>
            <person name="Saif S."/>
            <person name="Shea T."/>
            <person name="Sisk P."/>
            <person name="Stolte C."/>
            <person name="Sykes S."/>
            <person name="Wortman J."/>
            <person name="Nusbaum C."/>
            <person name="Birren B."/>
        </authorList>
    </citation>
    <scope>NUCLEOTIDE SEQUENCE</scope>
    <source>
        <strain evidence="5">ERTm3</strain>
    </source>
</reference>
<dbReference type="SMART" id="SM00739">
    <property type="entry name" value="KOW"/>
    <property type="match status" value="1"/>
</dbReference>
<evidence type="ECO:0000256" key="3">
    <source>
        <dbReference type="ARBA" id="ARBA00023274"/>
    </source>
</evidence>
<dbReference type="SUPFAM" id="SSF50104">
    <property type="entry name" value="Translation proteins SH3-like domain"/>
    <property type="match status" value="1"/>
</dbReference>
<feature type="domain" description="KOW" evidence="4">
    <location>
        <begin position="48"/>
        <end position="75"/>
    </location>
</feature>
<dbReference type="AlphaFoldDB" id="I3EI20"/>
<dbReference type="NCBIfam" id="TIGR01080">
    <property type="entry name" value="rplX_A_E"/>
    <property type="match status" value="1"/>
</dbReference>
<dbReference type="OrthoDB" id="1688503at2759"/>
<organism evidence="5 6">
    <name type="scientific">Nematocida parisii (strain ERTm3)</name>
    <name type="common">Nematode killer fungus</name>
    <dbReference type="NCBI Taxonomy" id="935791"/>
    <lineage>
        <taxon>Eukaryota</taxon>
        <taxon>Fungi</taxon>
        <taxon>Fungi incertae sedis</taxon>
        <taxon>Microsporidia</taxon>
        <taxon>Nematocida</taxon>
    </lineage>
</organism>
<dbReference type="PANTHER" id="PTHR11143">
    <property type="entry name" value="60S RIBOSOMAL PROTEIN L26 FAMILY MEMBER"/>
    <property type="match status" value="1"/>
</dbReference>
<dbReference type="GO" id="GO:0006412">
    <property type="term" value="P:translation"/>
    <property type="evidence" value="ECO:0007669"/>
    <property type="project" value="InterPro"/>
</dbReference>
<dbReference type="STRING" id="935791.I3EI20"/>
<accession>I3EI20</accession>
<gene>
    <name evidence="5" type="ORF">NEQG_00686</name>
</gene>
<evidence type="ECO:0000313" key="5">
    <source>
        <dbReference type="EMBL" id="EIJ88867.1"/>
    </source>
</evidence>
<keyword evidence="3" id="KW-0687">Ribonucleoprotein</keyword>
<dbReference type="Pfam" id="PF16906">
    <property type="entry name" value="Ribosomal_L26"/>
    <property type="match status" value="1"/>
</dbReference>
<keyword evidence="6" id="KW-1185">Reference proteome</keyword>
<proteinExistence type="inferred from homology"/>
<dbReference type="InterPro" id="IPR014722">
    <property type="entry name" value="Rib_uL2_dom2"/>
</dbReference>
<name>I3EI20_NEMP3</name>
<protein>
    <submittedName>
        <fullName evidence="5">50S ribosomal protein L24</fullName>
    </submittedName>
</protein>
<dbReference type="InterPro" id="IPR005824">
    <property type="entry name" value="KOW"/>
</dbReference>
<dbReference type="InterPro" id="IPR005825">
    <property type="entry name" value="Ribosomal_uL24_CS"/>
</dbReference>
<dbReference type="PROSITE" id="PS01108">
    <property type="entry name" value="RIBOSOMAL_L24"/>
    <property type="match status" value="1"/>
</dbReference>
<dbReference type="EMBL" id="GL870877">
    <property type="protein sequence ID" value="EIJ88867.1"/>
    <property type="molecule type" value="Genomic_DNA"/>
</dbReference>
<dbReference type="Gene3D" id="2.30.30.30">
    <property type="match status" value="1"/>
</dbReference>
<evidence type="ECO:0000256" key="2">
    <source>
        <dbReference type="ARBA" id="ARBA00022980"/>
    </source>
</evidence>
<comment type="similarity">
    <text evidence="1">Belongs to the universal ribosomal protein uL24 family.</text>
</comment>
<dbReference type="VEuPathDB" id="MicrosporidiaDB:NEQG_00686"/>
<evidence type="ECO:0000313" key="6">
    <source>
        <dbReference type="Proteomes" id="UP000002872"/>
    </source>
</evidence>
<dbReference type="GO" id="GO:0003723">
    <property type="term" value="F:RNA binding"/>
    <property type="evidence" value="ECO:0007669"/>
    <property type="project" value="InterPro"/>
</dbReference>
<dbReference type="InterPro" id="IPR008991">
    <property type="entry name" value="Translation_prot_SH3-like_sf"/>
</dbReference>
<dbReference type="Pfam" id="PF00467">
    <property type="entry name" value="KOW"/>
    <property type="match status" value="1"/>
</dbReference>
<dbReference type="GO" id="GO:0003735">
    <property type="term" value="F:structural constituent of ribosome"/>
    <property type="evidence" value="ECO:0007669"/>
    <property type="project" value="InterPro"/>
</dbReference>
<evidence type="ECO:0000256" key="1">
    <source>
        <dbReference type="ARBA" id="ARBA00010618"/>
    </source>
</evidence>
<evidence type="ECO:0000259" key="4">
    <source>
        <dbReference type="SMART" id="SM00739"/>
    </source>
</evidence>
<dbReference type="InterPro" id="IPR005756">
    <property type="entry name" value="Ribosomal_uL24_euk/arc"/>
</dbReference>
<dbReference type="HOGENOM" id="CLU_093240_0_1_1"/>
<dbReference type="Proteomes" id="UP000002872">
    <property type="component" value="Unassembled WGS sequence"/>
</dbReference>
<dbReference type="GO" id="GO:0015934">
    <property type="term" value="C:large ribosomal subunit"/>
    <property type="evidence" value="ECO:0007669"/>
    <property type="project" value="InterPro"/>
</dbReference>
<dbReference type="FunCoup" id="I3EI20">
    <property type="interactions" value="213"/>
</dbReference>
<dbReference type="InterPro" id="IPR041988">
    <property type="entry name" value="Ribosomal_uL24_KOW"/>
</dbReference>
<keyword evidence="2 5" id="KW-0689">Ribosomal protein</keyword>
<dbReference type="FunFam" id="2.30.30.30:FF:000009">
    <property type="entry name" value="60S ribosomal protein L26"/>
    <property type="match status" value="1"/>
</dbReference>
<dbReference type="OMA" id="VRIMRGD"/>
<dbReference type="CDD" id="cd06089">
    <property type="entry name" value="KOW_RPL26"/>
    <property type="match status" value="1"/>
</dbReference>
<dbReference type="InParanoid" id="I3EI20"/>